<dbReference type="Pfam" id="PF22998">
    <property type="entry name" value="GNAT_LYC1-like"/>
    <property type="match status" value="1"/>
</dbReference>
<dbReference type="Pfam" id="PF00583">
    <property type="entry name" value="Acetyltransf_1"/>
    <property type="match status" value="1"/>
</dbReference>
<evidence type="ECO:0000313" key="3">
    <source>
        <dbReference type="EMBL" id="CCA14912.1"/>
    </source>
</evidence>
<dbReference type="PANTHER" id="PTHR34815">
    <property type="entry name" value="LYSINE ACETYLTRANSFERASE"/>
    <property type="match status" value="1"/>
</dbReference>
<dbReference type="InterPro" id="IPR053013">
    <property type="entry name" value="LAT"/>
</dbReference>
<feature type="domain" description="N-acetyltransferase" evidence="1">
    <location>
        <begin position="86"/>
        <end position="135"/>
    </location>
</feature>
<dbReference type="SUPFAM" id="SSF55729">
    <property type="entry name" value="Acyl-CoA N-acyltransferases (Nat)"/>
    <property type="match status" value="1"/>
</dbReference>
<dbReference type="EMBL" id="FR824052">
    <property type="protein sequence ID" value="CCA14912.1"/>
    <property type="molecule type" value="Genomic_DNA"/>
</dbReference>
<proteinExistence type="predicted"/>
<name>F0W1I3_9STRA</name>
<dbReference type="AlphaFoldDB" id="F0W1I3"/>
<accession>F0W1I3</accession>
<dbReference type="Gene3D" id="3.40.630.30">
    <property type="match status" value="1"/>
</dbReference>
<feature type="domain" description="LYC1 C-terminal" evidence="2">
    <location>
        <begin position="180"/>
        <end position="357"/>
    </location>
</feature>
<dbReference type="PANTHER" id="PTHR34815:SF2">
    <property type="entry name" value="N-ACETYLTRANSFERASE DOMAIN-CONTAINING PROTEIN"/>
    <property type="match status" value="1"/>
</dbReference>
<organism evidence="3">
    <name type="scientific">Albugo laibachii Nc14</name>
    <dbReference type="NCBI Taxonomy" id="890382"/>
    <lineage>
        <taxon>Eukaryota</taxon>
        <taxon>Sar</taxon>
        <taxon>Stramenopiles</taxon>
        <taxon>Oomycota</taxon>
        <taxon>Peronosporomycetes</taxon>
        <taxon>Albuginales</taxon>
        <taxon>Albuginaceae</taxon>
        <taxon>Albugo</taxon>
    </lineage>
</organism>
<dbReference type="InterPro" id="IPR000182">
    <property type="entry name" value="GNAT_dom"/>
</dbReference>
<reference evidence="3" key="1">
    <citation type="journal article" date="2011" name="PLoS Biol.">
        <title>Gene gain and loss during evolution of obligate parasitism in the white rust pathogen of Arabidopsis thaliana.</title>
        <authorList>
            <person name="Kemen E."/>
            <person name="Gardiner A."/>
            <person name="Schultz-Larsen T."/>
            <person name="Kemen A.C."/>
            <person name="Balmuth A.L."/>
            <person name="Robert-Seilaniantz A."/>
            <person name="Bailey K."/>
            <person name="Holub E."/>
            <person name="Studholme D.J."/>
            <person name="Maclean D."/>
            <person name="Jones J.D."/>
        </authorList>
    </citation>
    <scope>NUCLEOTIDE SEQUENCE</scope>
</reference>
<evidence type="ECO:0000259" key="2">
    <source>
        <dbReference type="Pfam" id="PF22998"/>
    </source>
</evidence>
<protein>
    <submittedName>
        <fullName evidence="3">Uncharacterized protein AlNc14C7G951</fullName>
    </submittedName>
</protein>
<reference evidence="3" key="2">
    <citation type="submission" date="2011-02" db="EMBL/GenBank/DDBJ databases">
        <authorList>
            <person name="MacLean D."/>
        </authorList>
    </citation>
    <scope>NUCLEOTIDE SEQUENCE</scope>
</reference>
<dbReference type="InterPro" id="IPR055100">
    <property type="entry name" value="GNAT_LYC1-like"/>
</dbReference>
<sequence length="357" mass="41830">MQEIEQVRLVELTSEEAKVQCKIDDYQEWGHPFWTQEEYQRKEKIQRSTRFASDNSIFLGLLANESEENDSKLEIICHCEVHRFDCMLKARQSEQLRWGYSYHIASVFTLPAYRRRGYAAFFMQEVAEFLRTRPKAIASALFSDIGPNYYTKLGWKVFPSDSAVIDLVSSDNTVEFSIDEAKSLFMDQKLDALLREDAERIKQQLLDDETLSNMDVLATIPTFDSIEWQFCIGRYYAESRVLDPRPMECGYRINADAFIVWALNFKESTLFVLRTRMDCACEQVLQLLHAAIVQANRYKLRYIKIWQPSSILFSSSVQKYLVITKVVRTESLSSLIFFPEMEDTTLLWLLNEKFSWV</sequence>
<dbReference type="GO" id="GO:0016747">
    <property type="term" value="F:acyltransferase activity, transferring groups other than amino-acyl groups"/>
    <property type="evidence" value="ECO:0007669"/>
    <property type="project" value="InterPro"/>
</dbReference>
<dbReference type="HOGENOM" id="CLU_845888_0_0_1"/>
<gene>
    <name evidence="3" type="primary">AlNc14C7G951</name>
    <name evidence="3" type="ORF">ALNC14_010550</name>
</gene>
<evidence type="ECO:0000259" key="1">
    <source>
        <dbReference type="Pfam" id="PF00583"/>
    </source>
</evidence>
<dbReference type="InterPro" id="IPR016181">
    <property type="entry name" value="Acyl_CoA_acyltransferase"/>
</dbReference>
<dbReference type="CDD" id="cd04301">
    <property type="entry name" value="NAT_SF"/>
    <property type="match status" value="1"/>
</dbReference>